<name>A0AAU9KEP0_9CILI</name>
<reference evidence="2" key="1">
    <citation type="submission" date="2021-09" db="EMBL/GenBank/DDBJ databases">
        <authorList>
            <consortium name="AG Swart"/>
            <person name="Singh M."/>
            <person name="Singh A."/>
            <person name="Seah K."/>
            <person name="Emmerich C."/>
        </authorList>
    </citation>
    <scope>NUCLEOTIDE SEQUENCE</scope>
    <source>
        <strain evidence="2">ATCC30299</strain>
    </source>
</reference>
<feature type="coiled-coil region" evidence="1">
    <location>
        <begin position="3"/>
        <end position="43"/>
    </location>
</feature>
<evidence type="ECO:0000313" key="2">
    <source>
        <dbReference type="EMBL" id="CAG9336214.1"/>
    </source>
</evidence>
<organism evidence="2 3">
    <name type="scientific">Blepharisma stoltei</name>
    <dbReference type="NCBI Taxonomy" id="1481888"/>
    <lineage>
        <taxon>Eukaryota</taxon>
        <taxon>Sar</taxon>
        <taxon>Alveolata</taxon>
        <taxon>Ciliophora</taxon>
        <taxon>Postciliodesmatophora</taxon>
        <taxon>Heterotrichea</taxon>
        <taxon>Heterotrichida</taxon>
        <taxon>Blepharismidae</taxon>
        <taxon>Blepharisma</taxon>
    </lineage>
</organism>
<evidence type="ECO:0000256" key="1">
    <source>
        <dbReference type="SAM" id="Coils"/>
    </source>
</evidence>
<keyword evidence="3" id="KW-1185">Reference proteome</keyword>
<dbReference type="Proteomes" id="UP001162131">
    <property type="component" value="Unassembled WGS sequence"/>
</dbReference>
<comment type="caution">
    <text evidence="2">The sequence shown here is derived from an EMBL/GenBank/DDBJ whole genome shotgun (WGS) entry which is preliminary data.</text>
</comment>
<protein>
    <submittedName>
        <fullName evidence="2">Uncharacterized protein</fullName>
    </submittedName>
</protein>
<accession>A0AAU9KEP0</accession>
<evidence type="ECO:0000313" key="3">
    <source>
        <dbReference type="Proteomes" id="UP001162131"/>
    </source>
</evidence>
<sequence>MQRRKYSENIKNFNQILEEKRNLSALQRKIEGLRSKRRKMKLLVKISDVKIDSPNLLANEIDSTPTTLERKMIKPNFASFFSLVMFAKEKNMRIIKHRKSETPTVKTAKNESFGENPILNRNKNTSKREFHSPLRARTPGEVYKPLLNSRARSVREVKRKKNFQRDLSISQSPIPEKSNSIFEDGQLIYLLGNRSAKECKIFNNPFI</sequence>
<keyword evidence="1" id="KW-0175">Coiled coil</keyword>
<dbReference type="AlphaFoldDB" id="A0AAU9KEP0"/>
<dbReference type="EMBL" id="CAJZBQ010000064">
    <property type="protein sequence ID" value="CAG9336214.1"/>
    <property type="molecule type" value="Genomic_DNA"/>
</dbReference>
<gene>
    <name evidence="2" type="ORF">BSTOLATCC_MIC66095</name>
</gene>
<proteinExistence type="predicted"/>